<dbReference type="InterPro" id="IPR000845">
    <property type="entry name" value="Nucleoside_phosphorylase_d"/>
</dbReference>
<dbReference type="STRING" id="1182541.W9ZG55"/>
<evidence type="ECO:0000256" key="1">
    <source>
        <dbReference type="SAM" id="MobiDB-lite"/>
    </source>
</evidence>
<keyword evidence="5" id="KW-1185">Reference proteome</keyword>
<gene>
    <name evidence="4" type="ORF">A1O1_01871</name>
</gene>
<dbReference type="PANTHER" id="PTHR46082">
    <property type="entry name" value="ATP/GTP-BINDING PROTEIN-RELATED"/>
    <property type="match status" value="1"/>
</dbReference>
<dbReference type="HOGENOM" id="CLU_012073_0_0_1"/>
<dbReference type="GO" id="GO:0009116">
    <property type="term" value="P:nucleoside metabolic process"/>
    <property type="evidence" value="ECO:0007669"/>
    <property type="project" value="InterPro"/>
</dbReference>
<dbReference type="Pfam" id="PF01048">
    <property type="entry name" value="PNP_UDP_1"/>
    <property type="match status" value="1"/>
</dbReference>
<feature type="domain" description="Nucleoside phosphorylase" evidence="2">
    <location>
        <begin position="600"/>
        <end position="720"/>
    </location>
</feature>
<name>W9ZG55_9EURO</name>
<accession>W9ZG55</accession>
<dbReference type="InterPro" id="IPR053137">
    <property type="entry name" value="NLR-like"/>
</dbReference>
<dbReference type="Gene3D" id="3.40.50.1580">
    <property type="entry name" value="Nucleoside phosphorylase domain"/>
    <property type="match status" value="1"/>
</dbReference>
<dbReference type="Pfam" id="PF24476">
    <property type="entry name" value="DUF7580"/>
    <property type="match status" value="1"/>
</dbReference>
<dbReference type="Proteomes" id="UP000019484">
    <property type="component" value="Unassembled WGS sequence"/>
</dbReference>
<evidence type="ECO:0000259" key="2">
    <source>
        <dbReference type="Pfam" id="PF01048"/>
    </source>
</evidence>
<comment type="caution">
    <text evidence="4">The sequence shown here is derived from an EMBL/GenBank/DDBJ whole genome shotgun (WGS) entry which is preliminary data.</text>
</comment>
<dbReference type="eggNOG" id="KOG1840">
    <property type="taxonomic scope" value="Eukaryota"/>
</dbReference>
<dbReference type="InterPro" id="IPR035994">
    <property type="entry name" value="Nucleoside_phosphorylase_sf"/>
</dbReference>
<organism evidence="4 5">
    <name type="scientific">Capronia coronata CBS 617.96</name>
    <dbReference type="NCBI Taxonomy" id="1182541"/>
    <lineage>
        <taxon>Eukaryota</taxon>
        <taxon>Fungi</taxon>
        <taxon>Dikarya</taxon>
        <taxon>Ascomycota</taxon>
        <taxon>Pezizomycotina</taxon>
        <taxon>Eurotiomycetes</taxon>
        <taxon>Chaetothyriomycetidae</taxon>
        <taxon>Chaetothyriales</taxon>
        <taxon>Herpotrichiellaceae</taxon>
        <taxon>Capronia</taxon>
    </lineage>
</organism>
<feature type="region of interest" description="Disordered" evidence="1">
    <location>
        <begin position="517"/>
        <end position="593"/>
    </location>
</feature>
<dbReference type="RefSeq" id="XP_007720973.1">
    <property type="nucleotide sequence ID" value="XM_007722783.1"/>
</dbReference>
<evidence type="ECO:0000313" key="4">
    <source>
        <dbReference type="EMBL" id="EXJ93479.1"/>
    </source>
</evidence>
<dbReference type="AlphaFoldDB" id="W9ZG55"/>
<dbReference type="SUPFAM" id="SSF53167">
    <property type="entry name" value="Purine and uridine phosphorylases"/>
    <property type="match status" value="1"/>
</dbReference>
<feature type="compositionally biased region" description="Low complexity" evidence="1">
    <location>
        <begin position="521"/>
        <end position="531"/>
    </location>
</feature>
<feature type="domain" description="DUF7580" evidence="3">
    <location>
        <begin position="194"/>
        <end position="506"/>
    </location>
</feature>
<dbReference type="OrthoDB" id="1658288at2759"/>
<dbReference type="InterPro" id="IPR056002">
    <property type="entry name" value="DUF7580"/>
</dbReference>
<reference evidence="4 5" key="1">
    <citation type="submission" date="2013-03" db="EMBL/GenBank/DDBJ databases">
        <title>The Genome Sequence of Capronia coronata CBS 617.96.</title>
        <authorList>
            <consortium name="The Broad Institute Genomics Platform"/>
            <person name="Cuomo C."/>
            <person name="de Hoog S."/>
            <person name="Gorbushina A."/>
            <person name="Walker B."/>
            <person name="Young S.K."/>
            <person name="Zeng Q."/>
            <person name="Gargeya S."/>
            <person name="Fitzgerald M."/>
            <person name="Haas B."/>
            <person name="Abouelleil A."/>
            <person name="Allen A.W."/>
            <person name="Alvarado L."/>
            <person name="Arachchi H.M."/>
            <person name="Berlin A.M."/>
            <person name="Chapman S.B."/>
            <person name="Gainer-Dewar J."/>
            <person name="Goldberg J."/>
            <person name="Griggs A."/>
            <person name="Gujja S."/>
            <person name="Hansen M."/>
            <person name="Howarth C."/>
            <person name="Imamovic A."/>
            <person name="Ireland A."/>
            <person name="Larimer J."/>
            <person name="McCowan C."/>
            <person name="Murphy C."/>
            <person name="Pearson M."/>
            <person name="Poon T.W."/>
            <person name="Priest M."/>
            <person name="Roberts A."/>
            <person name="Saif S."/>
            <person name="Shea T."/>
            <person name="Sisk P."/>
            <person name="Sykes S."/>
            <person name="Wortman J."/>
            <person name="Nusbaum C."/>
            <person name="Birren B."/>
        </authorList>
    </citation>
    <scope>NUCLEOTIDE SEQUENCE [LARGE SCALE GENOMIC DNA]</scope>
    <source>
        <strain evidence="4 5">CBS 617.96</strain>
    </source>
</reference>
<sequence length="948" mass="105107">MALLNDPLTDWLLLRTVQPVFAAKVPSIDPKPQAGSVFEEVLWNYETMFEFEMLQASDILPKAEDLALSGDLPEHVVMELRALLILLEQNIDATHIGPLPQQGCALPRLKALQIELWGRHDKLSGSPLDHAHDLSSAVWPDMTLERFRDIIKKLQDFNQSVNRAASSGLRHEQPQFTLASWKEEEIQSVLKAGQAWKSLDRIFERLVDGLSSCRLPHDVMIHLADLDNIKMMLASCSAPRAWRRTICSVVLNQEGGSIDCARTAVKVEKLCTIIGSKRLQELRLICEESTLWHSSGQTVSILKDESRVNLLELLESRTRRSSDPSTAPYLTKKKKKIVAAILAVILLKALGSRWLQKGWESDKIFFFLPDSRPGSTVEFETPYILCSLASELQSGADPLDAPACYSTIFAFGVLLLELELDQGISVTTKDEQEADEEYPPVYMTLLRTFHLREEDLDDQYIQQVIDSCLEFSDRVESIQHPSFGEDLRFRAAIFRYIVDPLIQRLKTAHQDISLDSFGIKPQPQQAPQRQPAQPPMTAPQAPRAQNTFDTSTLPAHRGSPLSHIDANQPTSSFGNGSRATTWSSQPQTLMSRPRTRRDFKIAIICALTLEADAVNAVFDERWDDKEDVYGKAAGDPNAYSTGMVGRHNVVLAHMPGMGPESAARVAANCRISFGGIELALVVGICGASPTTKAGEEIILGDVIISEGIIPYTSGRQYPGQFVRKDSVLDNLGRPNAEIRALLAKLKGRGPRKNLEDNIAKYLASWDTELGGTATYPGVDHDKLYQPRYRHKHQKASSSCATCAACTKPTDSVCEKAPELSCERLSCDQIYLVPRKRLVVSKSEAAPAIRKTDQQQIVHPKVHFGLVASGSIVMKSGEDRDSIAQKENVIAFEMEGAGVWDAFPCLVIKGVCDYADSHKNKSWQNYAAATAATCMKAFLENWTSSTSGM</sequence>
<dbReference type="PANTHER" id="PTHR46082:SF6">
    <property type="entry name" value="AAA+ ATPASE DOMAIN-CONTAINING PROTEIN-RELATED"/>
    <property type="match status" value="1"/>
</dbReference>
<dbReference type="GO" id="GO:0003824">
    <property type="term" value="F:catalytic activity"/>
    <property type="evidence" value="ECO:0007669"/>
    <property type="project" value="InterPro"/>
</dbReference>
<proteinExistence type="predicted"/>
<feature type="compositionally biased region" description="Polar residues" evidence="1">
    <location>
        <begin position="565"/>
        <end position="590"/>
    </location>
</feature>
<dbReference type="GeneID" id="19156772"/>
<dbReference type="EMBL" id="AMWN01000002">
    <property type="protein sequence ID" value="EXJ93479.1"/>
    <property type="molecule type" value="Genomic_DNA"/>
</dbReference>
<evidence type="ECO:0000313" key="5">
    <source>
        <dbReference type="Proteomes" id="UP000019484"/>
    </source>
</evidence>
<evidence type="ECO:0000259" key="3">
    <source>
        <dbReference type="Pfam" id="PF24476"/>
    </source>
</evidence>
<protein>
    <submittedName>
        <fullName evidence="4">Uncharacterized protein</fullName>
    </submittedName>
</protein>